<dbReference type="GO" id="GO:0019622">
    <property type="term" value="P:3-(3-hydroxy)phenylpropionate catabolic process"/>
    <property type="evidence" value="ECO:0007669"/>
    <property type="project" value="TreeGrafter"/>
</dbReference>
<accession>A0AAE0GWA9</accession>
<evidence type="ECO:0000313" key="4">
    <source>
        <dbReference type="Proteomes" id="UP001190700"/>
    </source>
</evidence>
<dbReference type="InterPro" id="IPR002938">
    <property type="entry name" value="FAD-bd"/>
</dbReference>
<keyword evidence="4" id="KW-1185">Reference proteome</keyword>
<dbReference type="Proteomes" id="UP001190700">
    <property type="component" value="Unassembled WGS sequence"/>
</dbReference>
<dbReference type="InterPro" id="IPR050631">
    <property type="entry name" value="PheA/TfdB_FAD_monoxygenase"/>
</dbReference>
<dbReference type="GO" id="GO:0071949">
    <property type="term" value="F:FAD binding"/>
    <property type="evidence" value="ECO:0007669"/>
    <property type="project" value="InterPro"/>
</dbReference>
<feature type="domain" description="FAD-binding" evidence="2">
    <location>
        <begin position="7"/>
        <end position="374"/>
    </location>
</feature>
<evidence type="ECO:0000313" key="3">
    <source>
        <dbReference type="EMBL" id="KAK3285502.1"/>
    </source>
</evidence>
<dbReference type="Gene3D" id="3.50.50.60">
    <property type="entry name" value="FAD/NAD(P)-binding domain"/>
    <property type="match status" value="1"/>
</dbReference>
<organism evidence="3 4">
    <name type="scientific">Cymbomonas tetramitiformis</name>
    <dbReference type="NCBI Taxonomy" id="36881"/>
    <lineage>
        <taxon>Eukaryota</taxon>
        <taxon>Viridiplantae</taxon>
        <taxon>Chlorophyta</taxon>
        <taxon>Pyramimonadophyceae</taxon>
        <taxon>Pyramimonadales</taxon>
        <taxon>Pyramimonadaceae</taxon>
        <taxon>Cymbomonas</taxon>
    </lineage>
</organism>
<protein>
    <recommendedName>
        <fullName evidence="2">FAD-binding domain-containing protein</fullName>
    </recommendedName>
</protein>
<dbReference type="InterPro" id="IPR036188">
    <property type="entry name" value="FAD/NAD-bd_sf"/>
</dbReference>
<dbReference type="PANTHER" id="PTHR43476:SF3">
    <property type="entry name" value="FAD-BINDING MONOOXYGENASE"/>
    <property type="match status" value="1"/>
</dbReference>
<evidence type="ECO:0000256" key="1">
    <source>
        <dbReference type="ARBA" id="ARBA00023002"/>
    </source>
</evidence>
<dbReference type="PRINTS" id="PR00420">
    <property type="entry name" value="RNGMNOXGNASE"/>
</dbReference>
<name>A0AAE0GWA9_9CHLO</name>
<dbReference type="AlphaFoldDB" id="A0AAE0GWA9"/>
<dbReference type="GO" id="GO:0008688">
    <property type="term" value="F:3-(3-hydroxyphenyl)propionate hydroxylase activity"/>
    <property type="evidence" value="ECO:0007669"/>
    <property type="project" value="TreeGrafter"/>
</dbReference>
<dbReference type="PANTHER" id="PTHR43476">
    <property type="entry name" value="3-(3-HYDROXY-PHENYL)PROPIONATE/3-HYDROXYCINNAMIC ACID HYDROXYLASE"/>
    <property type="match status" value="1"/>
</dbReference>
<comment type="caution">
    <text evidence="3">The sequence shown here is derived from an EMBL/GenBank/DDBJ whole genome shotgun (WGS) entry which is preliminary data.</text>
</comment>
<dbReference type="SUPFAM" id="SSF51905">
    <property type="entry name" value="FAD/NAD(P)-binding domain"/>
    <property type="match status" value="1"/>
</dbReference>
<dbReference type="Pfam" id="PF01494">
    <property type="entry name" value="FAD_binding_3"/>
    <property type="match status" value="1"/>
</dbReference>
<dbReference type="EMBL" id="LGRX02001791">
    <property type="protein sequence ID" value="KAK3285502.1"/>
    <property type="molecule type" value="Genomic_DNA"/>
</dbReference>
<keyword evidence="1" id="KW-0560">Oxidoreductase</keyword>
<reference evidence="3 4" key="1">
    <citation type="journal article" date="2015" name="Genome Biol. Evol.">
        <title>Comparative Genomics of a Bacterivorous Green Alga Reveals Evolutionary Causalities and Consequences of Phago-Mixotrophic Mode of Nutrition.</title>
        <authorList>
            <person name="Burns J.A."/>
            <person name="Paasch A."/>
            <person name="Narechania A."/>
            <person name="Kim E."/>
        </authorList>
    </citation>
    <scope>NUCLEOTIDE SEQUENCE [LARGE SCALE GENOMIC DNA]</scope>
    <source>
        <strain evidence="3 4">PLY_AMNH</strain>
    </source>
</reference>
<gene>
    <name evidence="3" type="ORF">CYMTET_6899</name>
</gene>
<sequence length="579" mass="65648">MVRDGGDVDVCIIGGGPVGLFAANILGKCGVQVHVFERTPEVYWAARAVSMSHDIIRLHRNAGESLMNKVADHVLNPRALIFNGHPHKTSTQSLLYHTDEYRTFVKDKNMFYYDDFQTFHQPTVEEYWRSNAFQCSSVTMNVGCEMQNIKGGHGDERNTVLVKMADGVETEFRCKYLFGADGGRSAVRKMLGIEFSGNTYKDQPWIVIDTEISAELMGKPHMAWLKDTQSYFVCDIKRPAVVVRLPGSWYFRFELLLNPGETSEEMLKPEKVNELLVLSGIKAEDLDQVQVVRNITYTFHARIADKWKVGNAFIGGDAAHCQPPFQGQGMCSGLRDAANLSWKLDWVLKGKASSSILNTYHSERLDNQKHVIAQTIELGHFLMMRSWILSFFRDTVCIWVQKIMGATWFCQNFIPLPKIFIKDGVLSEISEKRNAVTGHLMPCPVLTILRHPEIPKSDVTACLDDTIDTRNMTFFWMTSSSKDPELATSLSAENLEYLKMLECRIVVIRLTTDDRGEAEGADVTARDTQGIFTSWCSKNKVGLLMLRPDRYIYGAFAHADLEASIKELKFNLEDKMYRI</sequence>
<dbReference type="Gene3D" id="3.30.9.10">
    <property type="entry name" value="D-Amino Acid Oxidase, subunit A, domain 2"/>
    <property type="match status" value="1"/>
</dbReference>
<proteinExistence type="predicted"/>
<evidence type="ECO:0000259" key="2">
    <source>
        <dbReference type="Pfam" id="PF01494"/>
    </source>
</evidence>